<name>A0ABT4S4Y1_9ACTN</name>
<accession>A0ABT4S4Y1</accession>
<evidence type="ECO:0000313" key="1">
    <source>
        <dbReference type="EMBL" id="MDA0632252.1"/>
    </source>
</evidence>
<proteinExistence type="predicted"/>
<comment type="caution">
    <text evidence="1">The sequence shown here is derived from an EMBL/GenBank/DDBJ whole genome shotgun (WGS) entry which is preliminary data.</text>
</comment>
<dbReference type="EMBL" id="JAPNNL010000005">
    <property type="protein sequence ID" value="MDA0632252.1"/>
    <property type="molecule type" value="Genomic_DNA"/>
</dbReference>
<keyword evidence="2" id="KW-1185">Reference proteome</keyword>
<dbReference type="RefSeq" id="WP_270153027.1">
    <property type="nucleotide sequence ID" value="NZ_JAPNNL010000005.1"/>
</dbReference>
<sequence>MTHHHRDALINGLRELAAFLETNPGVPIAATATVHFFARHTSDDDNRAEIDQIAARIGTPLDADDLPHGHYATSRFFGPVEYRAVAILAPARARYDAQNSYRDCIQPDDLTPAT</sequence>
<evidence type="ECO:0000313" key="2">
    <source>
        <dbReference type="Proteomes" id="UP001144036"/>
    </source>
</evidence>
<organism evidence="1 2">
    <name type="scientific">Nonomuraea corallina</name>
    <dbReference type="NCBI Taxonomy" id="2989783"/>
    <lineage>
        <taxon>Bacteria</taxon>
        <taxon>Bacillati</taxon>
        <taxon>Actinomycetota</taxon>
        <taxon>Actinomycetes</taxon>
        <taxon>Streptosporangiales</taxon>
        <taxon>Streptosporangiaceae</taxon>
        <taxon>Nonomuraea</taxon>
    </lineage>
</organism>
<reference evidence="1" key="1">
    <citation type="submission" date="2022-11" db="EMBL/GenBank/DDBJ databases">
        <title>Nonomuraea corallina sp. nov., a new species of the genus Nonomuraea isolated from sea side sediment in Thai sea.</title>
        <authorList>
            <person name="Ngamcharungchit C."/>
            <person name="Matsumoto A."/>
            <person name="Suriyachadkun C."/>
            <person name="Panbangred W."/>
            <person name="Inahashi Y."/>
            <person name="Intra B."/>
        </authorList>
    </citation>
    <scope>NUCLEOTIDE SEQUENCE</scope>
    <source>
        <strain evidence="1">MCN248</strain>
    </source>
</reference>
<protein>
    <submittedName>
        <fullName evidence="1">Uncharacterized protein</fullName>
    </submittedName>
</protein>
<dbReference type="Proteomes" id="UP001144036">
    <property type="component" value="Unassembled WGS sequence"/>
</dbReference>
<gene>
    <name evidence="1" type="ORF">OUY22_02395</name>
</gene>